<gene>
    <name evidence="8" type="ORF">FGL95_30750</name>
</gene>
<evidence type="ECO:0000256" key="4">
    <source>
        <dbReference type="ARBA" id="ARBA00022692"/>
    </source>
</evidence>
<keyword evidence="6 7" id="KW-0472">Membrane</keyword>
<dbReference type="Pfam" id="PF07681">
    <property type="entry name" value="DoxX"/>
    <property type="match status" value="1"/>
</dbReference>
<comment type="caution">
    <text evidence="8">The sequence shown here is derived from an EMBL/GenBank/DDBJ whole genome shotgun (WGS) entry which is preliminary data.</text>
</comment>
<dbReference type="PANTHER" id="PTHR33452">
    <property type="entry name" value="OXIDOREDUCTASE CATD-RELATED"/>
    <property type="match status" value="1"/>
</dbReference>
<name>A0A848KNE2_9NOCA</name>
<evidence type="ECO:0000313" key="9">
    <source>
        <dbReference type="Proteomes" id="UP000535543"/>
    </source>
</evidence>
<dbReference type="AlphaFoldDB" id="A0A848KNE2"/>
<dbReference type="GO" id="GO:0005886">
    <property type="term" value="C:plasma membrane"/>
    <property type="evidence" value="ECO:0007669"/>
    <property type="project" value="UniProtKB-SubCell"/>
</dbReference>
<keyword evidence="5 7" id="KW-1133">Transmembrane helix</keyword>
<dbReference type="InterPro" id="IPR032808">
    <property type="entry name" value="DoxX"/>
</dbReference>
<feature type="transmembrane region" description="Helical" evidence="7">
    <location>
        <begin position="114"/>
        <end position="135"/>
    </location>
</feature>
<comment type="similarity">
    <text evidence="2">Belongs to the DoxX family.</text>
</comment>
<dbReference type="PANTHER" id="PTHR33452:SF4">
    <property type="entry name" value="BLL4328 PROTEIN"/>
    <property type="match status" value="1"/>
</dbReference>
<dbReference type="InterPro" id="IPR051907">
    <property type="entry name" value="DoxX-like_oxidoreductase"/>
</dbReference>
<evidence type="ECO:0000256" key="3">
    <source>
        <dbReference type="ARBA" id="ARBA00022475"/>
    </source>
</evidence>
<feature type="transmembrane region" description="Helical" evidence="7">
    <location>
        <begin position="20"/>
        <end position="44"/>
    </location>
</feature>
<keyword evidence="3" id="KW-1003">Cell membrane</keyword>
<evidence type="ECO:0000256" key="6">
    <source>
        <dbReference type="ARBA" id="ARBA00023136"/>
    </source>
</evidence>
<accession>A0A848KNE2</accession>
<sequence>MQLLRSDVGAGIDPGSPGSIVLGFYRIIVGFLFAMHGTSSLFGFPTAPRGDHTVAFLAWPSWWAAVIELVAGVFVMVGFGTRIAALLCSGSMAYAYLVVHQKNGLLPIENGGELAVSFCWAFFLLAFTGPGSFAVGRVFRRQRPSHT</sequence>
<keyword evidence="9" id="KW-1185">Reference proteome</keyword>
<dbReference type="Proteomes" id="UP000535543">
    <property type="component" value="Unassembled WGS sequence"/>
</dbReference>
<evidence type="ECO:0000256" key="5">
    <source>
        <dbReference type="ARBA" id="ARBA00022989"/>
    </source>
</evidence>
<comment type="subcellular location">
    <subcellularLocation>
        <location evidence="1">Cell membrane</location>
        <topology evidence="1">Multi-pass membrane protein</topology>
    </subcellularLocation>
</comment>
<protein>
    <submittedName>
        <fullName evidence="8">DoxX family protein</fullName>
    </submittedName>
</protein>
<proteinExistence type="inferred from homology"/>
<feature type="transmembrane region" description="Helical" evidence="7">
    <location>
        <begin position="83"/>
        <end position="99"/>
    </location>
</feature>
<keyword evidence="4 7" id="KW-0812">Transmembrane</keyword>
<feature type="transmembrane region" description="Helical" evidence="7">
    <location>
        <begin position="56"/>
        <end position="76"/>
    </location>
</feature>
<evidence type="ECO:0000256" key="2">
    <source>
        <dbReference type="ARBA" id="ARBA00006679"/>
    </source>
</evidence>
<organism evidence="8 9">
    <name type="scientific">Antrihabitans stalactiti</name>
    <dbReference type="NCBI Taxonomy" id="2584121"/>
    <lineage>
        <taxon>Bacteria</taxon>
        <taxon>Bacillati</taxon>
        <taxon>Actinomycetota</taxon>
        <taxon>Actinomycetes</taxon>
        <taxon>Mycobacteriales</taxon>
        <taxon>Nocardiaceae</taxon>
        <taxon>Antrihabitans</taxon>
    </lineage>
</organism>
<evidence type="ECO:0000313" key="8">
    <source>
        <dbReference type="EMBL" id="NMN99406.1"/>
    </source>
</evidence>
<dbReference type="RefSeq" id="WP_169594657.1">
    <property type="nucleotide sequence ID" value="NZ_VCQU01000017.1"/>
</dbReference>
<dbReference type="EMBL" id="VCQU01000017">
    <property type="protein sequence ID" value="NMN99406.1"/>
    <property type="molecule type" value="Genomic_DNA"/>
</dbReference>
<reference evidence="8 9" key="1">
    <citation type="submission" date="2019-05" db="EMBL/GenBank/DDBJ databases">
        <authorList>
            <person name="Lee S.D."/>
        </authorList>
    </citation>
    <scope>NUCLEOTIDE SEQUENCE [LARGE SCALE GENOMIC DNA]</scope>
    <source>
        <strain evidence="8 9">YC2-7</strain>
    </source>
</reference>
<evidence type="ECO:0000256" key="7">
    <source>
        <dbReference type="SAM" id="Phobius"/>
    </source>
</evidence>
<evidence type="ECO:0000256" key="1">
    <source>
        <dbReference type="ARBA" id="ARBA00004651"/>
    </source>
</evidence>
<reference evidence="8 9" key="2">
    <citation type="submission" date="2020-06" db="EMBL/GenBank/DDBJ databases">
        <title>Antribacter stalactiti gen. nov., sp. nov., a new member of the family Nacardiaceae isolated from a cave.</title>
        <authorList>
            <person name="Kim I.S."/>
        </authorList>
    </citation>
    <scope>NUCLEOTIDE SEQUENCE [LARGE SCALE GENOMIC DNA]</scope>
    <source>
        <strain evidence="8 9">YC2-7</strain>
    </source>
</reference>